<organism evidence="2 3">
    <name type="scientific">Neurospora hispaniola</name>
    <dbReference type="NCBI Taxonomy" id="588809"/>
    <lineage>
        <taxon>Eukaryota</taxon>
        <taxon>Fungi</taxon>
        <taxon>Dikarya</taxon>
        <taxon>Ascomycota</taxon>
        <taxon>Pezizomycotina</taxon>
        <taxon>Sordariomycetes</taxon>
        <taxon>Sordariomycetidae</taxon>
        <taxon>Sordariales</taxon>
        <taxon>Sordariaceae</taxon>
        <taxon>Neurospora</taxon>
    </lineage>
</organism>
<protein>
    <submittedName>
        <fullName evidence="2">Heterokaryon incompatibility protein-domain-containing protein</fullName>
    </submittedName>
</protein>
<feature type="domain" description="Heterokaryon incompatibility" evidence="1">
    <location>
        <begin position="235"/>
        <end position="368"/>
    </location>
</feature>
<evidence type="ECO:0000313" key="2">
    <source>
        <dbReference type="EMBL" id="KAK3492229.1"/>
    </source>
</evidence>
<gene>
    <name evidence="2" type="ORF">B0T23DRAFT_441768</name>
</gene>
<dbReference type="AlphaFoldDB" id="A0AAJ0MR30"/>
<reference evidence="2 3" key="1">
    <citation type="journal article" date="2023" name="Mol. Phylogenet. Evol.">
        <title>Genome-scale phylogeny and comparative genomics of the fungal order Sordariales.</title>
        <authorList>
            <person name="Hensen N."/>
            <person name="Bonometti L."/>
            <person name="Westerberg I."/>
            <person name="Brannstrom I.O."/>
            <person name="Guillou S."/>
            <person name="Cros-Aarteil S."/>
            <person name="Calhoun S."/>
            <person name="Haridas S."/>
            <person name="Kuo A."/>
            <person name="Mondo S."/>
            <person name="Pangilinan J."/>
            <person name="Riley R."/>
            <person name="LaButti K."/>
            <person name="Andreopoulos B."/>
            <person name="Lipzen A."/>
            <person name="Chen C."/>
            <person name="Yan M."/>
            <person name="Daum C."/>
            <person name="Ng V."/>
            <person name="Clum A."/>
            <person name="Steindorff A."/>
            <person name="Ohm R.A."/>
            <person name="Martin F."/>
            <person name="Silar P."/>
            <person name="Natvig D.O."/>
            <person name="Lalanne C."/>
            <person name="Gautier V."/>
            <person name="Ament-Velasquez S.L."/>
            <person name="Kruys A."/>
            <person name="Hutchinson M.I."/>
            <person name="Powell A.J."/>
            <person name="Barry K."/>
            <person name="Miller A.N."/>
            <person name="Grigoriev I.V."/>
            <person name="Debuchy R."/>
            <person name="Gladieux P."/>
            <person name="Hiltunen Thoren M."/>
            <person name="Johannesson H."/>
        </authorList>
    </citation>
    <scope>NUCLEOTIDE SEQUENCE [LARGE SCALE GENOMIC DNA]</scope>
    <source>
        <strain evidence="2 3">FGSC 10403</strain>
    </source>
</reference>
<name>A0AAJ0MR30_9PEZI</name>
<dbReference type="RefSeq" id="XP_062692687.1">
    <property type="nucleotide sequence ID" value="XM_062840790.1"/>
</dbReference>
<accession>A0AAJ0MR30</accession>
<dbReference type="PANTHER" id="PTHR33112:SF1">
    <property type="entry name" value="HETEROKARYON INCOMPATIBILITY DOMAIN-CONTAINING PROTEIN"/>
    <property type="match status" value="1"/>
</dbReference>
<dbReference type="GeneID" id="87878412"/>
<dbReference type="InterPro" id="IPR010730">
    <property type="entry name" value="HET"/>
</dbReference>
<comment type="caution">
    <text evidence="2">The sequence shown here is derived from an EMBL/GenBank/DDBJ whole genome shotgun (WGS) entry which is preliminary data.</text>
</comment>
<dbReference type="Proteomes" id="UP001285908">
    <property type="component" value="Unassembled WGS sequence"/>
</dbReference>
<dbReference type="Pfam" id="PF06985">
    <property type="entry name" value="HET"/>
    <property type="match status" value="1"/>
</dbReference>
<evidence type="ECO:0000259" key="1">
    <source>
        <dbReference type="Pfam" id="PF06985"/>
    </source>
</evidence>
<dbReference type="EMBL" id="JAULSX010000004">
    <property type="protein sequence ID" value="KAK3492229.1"/>
    <property type="molecule type" value="Genomic_DNA"/>
</dbReference>
<dbReference type="PANTHER" id="PTHR33112">
    <property type="entry name" value="DOMAIN PROTEIN, PUTATIVE-RELATED"/>
    <property type="match status" value="1"/>
</dbReference>
<keyword evidence="3" id="KW-1185">Reference proteome</keyword>
<sequence>MADKKVGPNVGFDEKNSNLCSTCRKVDFKSLFWSHDCEVDASLQRNRWVNCDTHRPKCRLLGKLNSQASGCSFCAFLYQCQVRLNLSPTKQEHWRCSIRPECSLEDFLPKLRKPSDPFLQDVAILQIWKVQLTGSGRFIQSQLMPQPILRVVDSSSKTLIRNKRAGGGLQGRKLDPNKVNLNLIEQWLTLCRSTHSHCEDVDAGRIPGLLVIDCTTNHVVPLPLRQEAADQVANYVTLSYLWGTAEATGGSVVQSINCDGVSVLALPTQIPLVISDAIRVVKQLGYRYLWVDRYCIPQEDGAAKHIQILNMGRIYSNSILTIIAAAGDEPEYGLPGCKSTTRFLVLYESPTDHITNSKWNTRGWTYQEGLLSKRRLVFTDLMVYFQCQEMHGDEVLSLPIPEPGEGFDAIRPLLLKKSEFGMVFPKVTDWDDPFTAWDRISEYGPRELGHDSDALNAISGVMEMYALAAGDSAFKLFCGLPVLSIRSWAKYDRLYSEPQALNFRTSFEDADAFKEAFKAQRTDDNNLTFSLAFSLCWSHGWRESFDLPASFERARRKVFCSWTTAGWRTRKVKPRRINLFDSCLRIRVQYSGELLLNWEDDNPRILDLSRNGKIPLSLNITGLVMDVQMVWQEHPLDPDEDGWVITRPFETSLGSPQWLFEEAVSGKGDCSKLLFLIVGCDYELNLYEPLTLSGMILRPVTRSSEGEVRTFYERLNSCLIEVSKDDWPRLASLTREMEVRLI</sequence>
<evidence type="ECO:0000313" key="3">
    <source>
        <dbReference type="Proteomes" id="UP001285908"/>
    </source>
</evidence>
<proteinExistence type="predicted"/>